<name>A0ABQ0C6R3_9PROT</name>
<dbReference type="PROSITE" id="PS50887">
    <property type="entry name" value="GGDEF"/>
    <property type="match status" value="1"/>
</dbReference>
<dbReference type="RefSeq" id="WP_420904303.1">
    <property type="nucleotide sequence ID" value="NZ_BAAFGK010000003.1"/>
</dbReference>
<evidence type="ECO:0000256" key="1">
    <source>
        <dbReference type="SAM" id="Coils"/>
    </source>
</evidence>
<dbReference type="InterPro" id="IPR050706">
    <property type="entry name" value="Cyclic-di-GMP_PDE-like"/>
</dbReference>
<evidence type="ECO:0000259" key="2">
    <source>
        <dbReference type="PROSITE" id="PS50887"/>
    </source>
</evidence>
<dbReference type="SMART" id="SM00267">
    <property type="entry name" value="GGDEF"/>
    <property type="match status" value="1"/>
</dbReference>
<dbReference type="PANTHER" id="PTHR33121:SF70">
    <property type="entry name" value="SIGNALING PROTEIN YKOW"/>
    <property type="match status" value="1"/>
</dbReference>
<dbReference type="InterPro" id="IPR043128">
    <property type="entry name" value="Rev_trsase/Diguanyl_cyclase"/>
</dbReference>
<organism evidence="3 4">
    <name type="scientific">Candidatus Magnetaquiglobus chichijimensis</name>
    <dbReference type="NCBI Taxonomy" id="3141448"/>
    <lineage>
        <taxon>Bacteria</taxon>
        <taxon>Pseudomonadati</taxon>
        <taxon>Pseudomonadota</taxon>
        <taxon>Magnetococcia</taxon>
        <taxon>Magnetococcales</taxon>
        <taxon>Candidatus Magnetaquicoccaceae</taxon>
        <taxon>Candidatus Magnetaquiglobus</taxon>
    </lineage>
</organism>
<sequence length="427" mass="47342">MNAHTARVLERVLVLLGAKPPHLATARKQLDDLIALPPCSEESSGARKAVVHLFDRLALPVLEGHPETRLVAEGLRERLNQSGSLSGAKSPLEKAAGWILRPPPLDESREALPATLSGRLLTALRLHGEALAEVAGEANRLADRPAVADPWPEIELLLRRVAANREPFPPTPLARERKGLRQEIVQGLEALRAVHPSHTEEPEGQQSDLAALLRQRGKEARQKARSLAGRMADSKAMAERLKSRLRQLEEAVGQARIEGFMDPLTGLPDRFAFTAQLKRHLERAVHLNEPFSLALLHLHAFAPLVAKLGHEGETRLMDGLVREIRRHLRDEEYLARLSVERLVILFPRSDQSRADVAVRDIEGMVGRTQFLLDERGIELEVHCGTVALDPGMSGQEMLELTDRVAVVSRREGVAREPKLEPMRVCPC</sequence>
<dbReference type="InterPro" id="IPR029787">
    <property type="entry name" value="Nucleotide_cyclase"/>
</dbReference>
<dbReference type="NCBIfam" id="TIGR00254">
    <property type="entry name" value="GGDEF"/>
    <property type="match status" value="1"/>
</dbReference>
<dbReference type="InterPro" id="IPR000160">
    <property type="entry name" value="GGDEF_dom"/>
</dbReference>
<feature type="domain" description="GGDEF" evidence="2">
    <location>
        <begin position="289"/>
        <end position="421"/>
    </location>
</feature>
<proteinExistence type="predicted"/>
<keyword evidence="4" id="KW-1185">Reference proteome</keyword>
<gene>
    <name evidence="3" type="ORF">SIID45300_00886</name>
</gene>
<dbReference type="Gene3D" id="3.30.70.270">
    <property type="match status" value="1"/>
</dbReference>
<dbReference type="EMBL" id="BAAFGK010000003">
    <property type="protein sequence ID" value="GAB0056578.1"/>
    <property type="molecule type" value="Genomic_DNA"/>
</dbReference>
<dbReference type="Proteomes" id="UP001628193">
    <property type="component" value="Unassembled WGS sequence"/>
</dbReference>
<keyword evidence="1" id="KW-0175">Coiled coil</keyword>
<evidence type="ECO:0000313" key="4">
    <source>
        <dbReference type="Proteomes" id="UP001628193"/>
    </source>
</evidence>
<reference evidence="3 4" key="2">
    <citation type="submission" date="2024-09" db="EMBL/GenBank/DDBJ databases">
        <title>Draft genome sequence of Candidatus Magnetaquicoccaceae bacterium FCR-1.</title>
        <authorList>
            <person name="Shimoshige H."/>
            <person name="Shimamura S."/>
            <person name="Taoka A."/>
            <person name="Kobayashi H."/>
            <person name="Maekawa T."/>
        </authorList>
    </citation>
    <scope>NUCLEOTIDE SEQUENCE [LARGE SCALE GENOMIC DNA]</scope>
    <source>
        <strain evidence="3 4">FCR-1</strain>
    </source>
</reference>
<reference evidence="3 4" key="1">
    <citation type="submission" date="2024-05" db="EMBL/GenBank/DDBJ databases">
        <authorList>
            <consortium name="Candidatus Magnetaquicoccaceae bacterium FCR-1 genome sequencing consortium"/>
            <person name="Shimoshige H."/>
            <person name="Shimamura S."/>
            <person name="Taoka A."/>
            <person name="Kobayashi H."/>
            <person name="Maekawa T."/>
        </authorList>
    </citation>
    <scope>NUCLEOTIDE SEQUENCE [LARGE SCALE GENOMIC DNA]</scope>
    <source>
        <strain evidence="3 4">FCR-1</strain>
    </source>
</reference>
<dbReference type="Pfam" id="PF00990">
    <property type="entry name" value="GGDEF"/>
    <property type="match status" value="1"/>
</dbReference>
<dbReference type="PANTHER" id="PTHR33121">
    <property type="entry name" value="CYCLIC DI-GMP PHOSPHODIESTERASE PDEF"/>
    <property type="match status" value="1"/>
</dbReference>
<feature type="coiled-coil region" evidence="1">
    <location>
        <begin position="231"/>
        <end position="258"/>
    </location>
</feature>
<protein>
    <recommendedName>
        <fullName evidence="2">GGDEF domain-containing protein</fullName>
    </recommendedName>
</protein>
<accession>A0ABQ0C6R3</accession>
<dbReference type="SUPFAM" id="SSF55073">
    <property type="entry name" value="Nucleotide cyclase"/>
    <property type="match status" value="1"/>
</dbReference>
<comment type="caution">
    <text evidence="3">The sequence shown here is derived from an EMBL/GenBank/DDBJ whole genome shotgun (WGS) entry which is preliminary data.</text>
</comment>
<evidence type="ECO:0000313" key="3">
    <source>
        <dbReference type="EMBL" id="GAB0056578.1"/>
    </source>
</evidence>